<dbReference type="EMBL" id="JAUEPS010000123">
    <property type="protein sequence ID" value="KAK0436669.1"/>
    <property type="molecule type" value="Genomic_DNA"/>
</dbReference>
<gene>
    <name evidence="1" type="ORF">EV420DRAFT_1652437</name>
</gene>
<evidence type="ECO:0000313" key="2">
    <source>
        <dbReference type="Proteomes" id="UP001175211"/>
    </source>
</evidence>
<comment type="caution">
    <text evidence="1">The sequence shown here is derived from an EMBL/GenBank/DDBJ whole genome shotgun (WGS) entry which is preliminary data.</text>
</comment>
<dbReference type="GeneID" id="85362195"/>
<keyword evidence="2" id="KW-1185">Reference proteome</keyword>
<name>A0AA39MK52_ARMTA</name>
<sequence>MMWSTPEYLGLSSSSVSSKLPSATFNITGGPDQDHDDLKAARCCEFGFLNVNLSTEKCYKFIIEDVASLAPVIAPIEPSSTPSPNPALAARSSLGAHTYAPLTAKSSPGSPTLAFTSSPPGPSCIDLFERVDASWSTMETNTKFSSIHGGPDSDTYRRPTCYPVGEYERYLLARSPSWTLGTTLSRLITSPKCPAASETL</sequence>
<dbReference type="AlphaFoldDB" id="A0AA39MK52"/>
<evidence type="ECO:0000313" key="1">
    <source>
        <dbReference type="EMBL" id="KAK0436669.1"/>
    </source>
</evidence>
<reference evidence="1" key="1">
    <citation type="submission" date="2023-06" db="EMBL/GenBank/DDBJ databases">
        <authorList>
            <consortium name="Lawrence Berkeley National Laboratory"/>
            <person name="Ahrendt S."/>
            <person name="Sahu N."/>
            <person name="Indic B."/>
            <person name="Wong-Bajracharya J."/>
            <person name="Merenyi Z."/>
            <person name="Ke H.-M."/>
            <person name="Monk M."/>
            <person name="Kocsube S."/>
            <person name="Drula E."/>
            <person name="Lipzen A."/>
            <person name="Balint B."/>
            <person name="Henrissat B."/>
            <person name="Andreopoulos B."/>
            <person name="Martin F.M."/>
            <person name="Harder C.B."/>
            <person name="Rigling D."/>
            <person name="Ford K.L."/>
            <person name="Foster G.D."/>
            <person name="Pangilinan J."/>
            <person name="Papanicolaou A."/>
            <person name="Barry K."/>
            <person name="LaButti K."/>
            <person name="Viragh M."/>
            <person name="Koriabine M."/>
            <person name="Yan M."/>
            <person name="Riley R."/>
            <person name="Champramary S."/>
            <person name="Plett K.L."/>
            <person name="Tsai I.J."/>
            <person name="Slot J."/>
            <person name="Sipos G."/>
            <person name="Plett J."/>
            <person name="Nagy L.G."/>
            <person name="Grigoriev I.V."/>
        </authorList>
    </citation>
    <scope>NUCLEOTIDE SEQUENCE</scope>
    <source>
        <strain evidence="1">CCBAS 213</strain>
    </source>
</reference>
<dbReference type="Proteomes" id="UP001175211">
    <property type="component" value="Unassembled WGS sequence"/>
</dbReference>
<organism evidence="1 2">
    <name type="scientific">Armillaria tabescens</name>
    <name type="common">Ringless honey mushroom</name>
    <name type="synonym">Agaricus tabescens</name>
    <dbReference type="NCBI Taxonomy" id="1929756"/>
    <lineage>
        <taxon>Eukaryota</taxon>
        <taxon>Fungi</taxon>
        <taxon>Dikarya</taxon>
        <taxon>Basidiomycota</taxon>
        <taxon>Agaricomycotina</taxon>
        <taxon>Agaricomycetes</taxon>
        <taxon>Agaricomycetidae</taxon>
        <taxon>Agaricales</taxon>
        <taxon>Marasmiineae</taxon>
        <taxon>Physalacriaceae</taxon>
        <taxon>Desarmillaria</taxon>
    </lineage>
</organism>
<accession>A0AA39MK52</accession>
<protein>
    <submittedName>
        <fullName evidence="1">Uncharacterized protein</fullName>
    </submittedName>
</protein>
<dbReference type="RefSeq" id="XP_060322347.1">
    <property type="nucleotide sequence ID" value="XM_060478647.1"/>
</dbReference>
<proteinExistence type="predicted"/>